<evidence type="ECO:0000313" key="2">
    <source>
        <dbReference type="EMBL" id="PHH80290.1"/>
    </source>
</evidence>
<dbReference type="OrthoDB" id="4927175at2759"/>
<sequence>MPCTGENCVNWVKSGLKALQTAGYLQPFDIDQVVLQAVDHGVIRTKLTLKREFVNAATWENYKNTISRYQPEKGIISDPEAVKIESLASAEAQTAAAGTSTASKHRPGVASKEGIKNKLSLNHFKYLVDCHGLKVLHQRTYLSTDQLHERFMTKLPSQRSSLRISPKTIGLGTFTAATVVIYGYSVYDVFQRDTTMLEQAAVVSSLFPIIGCTAQVAADGESGSLDILRIADFHVCLTADALTLGGLWKIGIPIQVMRILANWIVGIVKFHKSIDKESMHRLRMEGWKRVLQQVEKVLRSDSYKANADLYLDAARAAVLLAASETFAELEAGVDDLRESLPMATSEVGSVVEAQRDAISKVQQETCEKLRRSKEELRWALKKELGRALHNQSLEFDENFVNKIKTEWQLKGFPMPFHQVSRLYREEFAEHLLLALPEVKNLTGIIDEHLGEQWALQPNCSHSDPLPPRTPQRNEDCHDACPSDARGSPALEEMTEVARGVFECVIRNEQRQSTYEFSPSCCPWANMKLMVTADGGTKVGLAEFAAISKMWAFIG</sequence>
<name>A0A2C5ZKG4_9HYPO</name>
<comment type="caution">
    <text evidence="2">The sequence shown here is derived from an EMBL/GenBank/DDBJ whole genome shotgun (WGS) entry which is preliminary data.</text>
</comment>
<dbReference type="AlphaFoldDB" id="A0A2C5ZKG4"/>
<dbReference type="STRING" id="2004952.A0A2C5ZKG4"/>
<reference evidence="2 3" key="1">
    <citation type="submission" date="2017-06" db="EMBL/GenBank/DDBJ databases">
        <title>Ant-infecting Ophiocordyceps genomes reveal a high diversity of potential behavioral manipulation genes and a possible major role for enterotoxins.</title>
        <authorList>
            <person name="De Bekker C."/>
            <person name="Evans H.C."/>
            <person name="Brachmann A."/>
            <person name="Hughes D.P."/>
        </authorList>
    </citation>
    <scope>NUCLEOTIDE SEQUENCE [LARGE SCALE GENOMIC DNA]</scope>
    <source>
        <strain evidence="2 3">Map16</strain>
    </source>
</reference>
<organism evidence="2 3">
    <name type="scientific">Ophiocordyceps camponoti-rufipedis</name>
    <dbReference type="NCBI Taxonomy" id="2004952"/>
    <lineage>
        <taxon>Eukaryota</taxon>
        <taxon>Fungi</taxon>
        <taxon>Dikarya</taxon>
        <taxon>Ascomycota</taxon>
        <taxon>Pezizomycotina</taxon>
        <taxon>Sordariomycetes</taxon>
        <taxon>Hypocreomycetidae</taxon>
        <taxon>Hypocreales</taxon>
        <taxon>Ophiocordycipitaceae</taxon>
        <taxon>Ophiocordyceps</taxon>
    </lineage>
</organism>
<evidence type="ECO:0000313" key="3">
    <source>
        <dbReference type="Proteomes" id="UP000226431"/>
    </source>
</evidence>
<gene>
    <name evidence="2" type="ORF">CDD80_2131</name>
</gene>
<dbReference type="Proteomes" id="UP000226431">
    <property type="component" value="Unassembled WGS sequence"/>
</dbReference>
<feature type="region of interest" description="Disordered" evidence="1">
    <location>
        <begin position="460"/>
        <end position="479"/>
    </location>
</feature>
<evidence type="ECO:0000256" key="1">
    <source>
        <dbReference type="SAM" id="MobiDB-lite"/>
    </source>
</evidence>
<dbReference type="EMBL" id="NJES01000020">
    <property type="protein sequence ID" value="PHH80290.1"/>
    <property type="molecule type" value="Genomic_DNA"/>
</dbReference>
<keyword evidence="3" id="KW-1185">Reference proteome</keyword>
<protein>
    <submittedName>
        <fullName evidence="2">Uncharacterized protein</fullName>
    </submittedName>
</protein>
<accession>A0A2C5ZKG4</accession>
<proteinExistence type="predicted"/>